<gene>
    <name evidence="17" type="ORF">GSOID_T00015705001</name>
</gene>
<dbReference type="GO" id="GO:0008237">
    <property type="term" value="F:metallopeptidase activity"/>
    <property type="evidence" value="ECO:0007669"/>
    <property type="project" value="UniProtKB-KW"/>
</dbReference>
<feature type="active site" description="Proton donor 1" evidence="6">
    <location>
        <position position="566"/>
    </location>
</feature>
<comment type="cofactor">
    <cofactor evidence="1">
        <name>chloride</name>
        <dbReference type="ChEBI" id="CHEBI:17996"/>
    </cofactor>
</comment>
<keyword evidence="4 11" id="KW-1015">Disulfide bond</keyword>
<dbReference type="SUPFAM" id="SSF55486">
    <property type="entry name" value="Metalloproteases ('zincins'), catalytic domain"/>
    <property type="match status" value="1"/>
</dbReference>
<evidence type="ECO:0000256" key="2">
    <source>
        <dbReference type="ARBA" id="ARBA00008139"/>
    </source>
</evidence>
<feature type="disulfide bond" evidence="11">
    <location>
        <begin position="591"/>
        <end position="603"/>
    </location>
</feature>
<feature type="active site" description="Proton acceptor 2" evidence="8">
    <location>
        <position position="434"/>
    </location>
</feature>
<dbReference type="PANTHER" id="PTHR10514">
    <property type="entry name" value="ANGIOTENSIN-CONVERTING ENZYME"/>
    <property type="match status" value="1"/>
</dbReference>
<feature type="binding site" evidence="10">
    <location>
        <position position="437"/>
    </location>
    <ligand>
        <name>Zn(2+)</name>
        <dbReference type="ChEBI" id="CHEBI:29105"/>
        <label>1</label>
        <note>catalytic</note>
    </ligand>
</feature>
<feature type="binding site" evidence="12">
    <location>
        <position position="433"/>
    </location>
    <ligand>
        <name>Zn(2+)</name>
        <dbReference type="ChEBI" id="CHEBI:29105"/>
        <label>2</label>
        <note>catalytic</note>
    </ligand>
</feature>
<evidence type="ECO:0000256" key="1">
    <source>
        <dbReference type="ARBA" id="ARBA00001923"/>
    </source>
</evidence>
<dbReference type="PANTHER" id="PTHR10514:SF24">
    <property type="entry name" value="ANGIOTENSIN-CONVERTING ENZYME 2"/>
    <property type="match status" value="1"/>
</dbReference>
<proteinExistence type="inferred from homology"/>
<feature type="binding site" evidence="9">
    <location>
        <position position="272"/>
    </location>
    <ligand>
        <name>chloride</name>
        <dbReference type="ChEBI" id="CHEBI:17996"/>
        <label>1</label>
    </ligand>
</feature>
<feature type="glycosylation site" description="N-linked (GlcNAc...) asparagine" evidence="7">
    <location>
        <position position="115"/>
    </location>
</feature>
<dbReference type="OrthoDB" id="10029630at2759"/>
<keyword evidence="14" id="KW-0378">Hydrolase</keyword>
<dbReference type="GO" id="GO:0006508">
    <property type="term" value="P:proteolysis"/>
    <property type="evidence" value="ECO:0007669"/>
    <property type="project" value="UniProtKB-KW"/>
</dbReference>
<evidence type="ECO:0000313" key="18">
    <source>
        <dbReference type="Proteomes" id="UP000001307"/>
    </source>
</evidence>
<name>E4XNE8_OIKDI</name>
<evidence type="ECO:0000256" key="4">
    <source>
        <dbReference type="ARBA" id="ARBA00023157"/>
    </source>
</evidence>
<comment type="caution">
    <text evidence="13">Lacks conserved residue(s) required for the propagation of feature annotation.</text>
</comment>
<evidence type="ECO:0000256" key="11">
    <source>
        <dbReference type="PIRSR" id="PIRSR601548-4"/>
    </source>
</evidence>
<dbReference type="GO" id="GO:0005615">
    <property type="term" value="C:extracellular space"/>
    <property type="evidence" value="ECO:0007669"/>
    <property type="project" value="TreeGrafter"/>
</dbReference>
<evidence type="ECO:0000256" key="15">
    <source>
        <dbReference type="SAM" id="Coils"/>
    </source>
</evidence>
<keyword evidence="15" id="KW-0175">Coiled coil</keyword>
<dbReference type="GO" id="GO:0046872">
    <property type="term" value="F:metal ion binding"/>
    <property type="evidence" value="ECO:0007669"/>
    <property type="project" value="UniProtKB-KW"/>
</dbReference>
<keyword evidence="14" id="KW-0121">Carboxypeptidase</keyword>
<evidence type="ECO:0000256" key="10">
    <source>
        <dbReference type="PIRSR" id="PIRSR601548-3"/>
    </source>
</evidence>
<evidence type="ECO:0000256" key="14">
    <source>
        <dbReference type="RuleBase" id="RU361144"/>
    </source>
</evidence>
<feature type="binding site" evidence="9">
    <location>
        <position position="575"/>
    </location>
    <ligand>
        <name>chloride</name>
        <dbReference type="ChEBI" id="CHEBI:17996"/>
        <label>1</label>
    </ligand>
</feature>
<dbReference type="Proteomes" id="UP000001307">
    <property type="component" value="Unassembled WGS sequence"/>
</dbReference>
<evidence type="ECO:0000256" key="7">
    <source>
        <dbReference type="PIRSR" id="PIRSR601548-10"/>
    </source>
</evidence>
<evidence type="ECO:0000256" key="3">
    <source>
        <dbReference type="ARBA" id="ARBA00022729"/>
    </source>
</evidence>
<keyword evidence="14" id="KW-0645">Protease</keyword>
<dbReference type="GO" id="GO:0008241">
    <property type="term" value="F:peptidyl-dipeptidase activity"/>
    <property type="evidence" value="ECO:0007669"/>
    <property type="project" value="InterPro"/>
</dbReference>
<protein>
    <recommendedName>
        <fullName evidence="14">Angiotensin-converting enzyme</fullName>
        <ecNumber evidence="14">3.4.-.-</ecNumber>
    </recommendedName>
</protein>
<dbReference type="InterPro" id="IPR001548">
    <property type="entry name" value="Peptidase_M2"/>
</dbReference>
<feature type="binding site" evidence="12">
    <location>
        <position position="461"/>
    </location>
    <ligand>
        <name>Zn(2+)</name>
        <dbReference type="ChEBI" id="CHEBI:29105"/>
        <label>2</label>
        <note>catalytic</note>
    </ligand>
</feature>
<evidence type="ECO:0000256" key="9">
    <source>
        <dbReference type="PIRSR" id="PIRSR601548-2"/>
    </source>
</evidence>
<dbReference type="AlphaFoldDB" id="E4XNE8"/>
<dbReference type="GO" id="GO:0005886">
    <property type="term" value="C:plasma membrane"/>
    <property type="evidence" value="ECO:0007669"/>
    <property type="project" value="TreeGrafter"/>
</dbReference>
<evidence type="ECO:0000256" key="6">
    <source>
        <dbReference type="PIRSR" id="PIRSR601548-1"/>
    </source>
</evidence>
<keyword evidence="10 14" id="KW-0862">Zinc</keyword>
<reference evidence="17" key="1">
    <citation type="journal article" date="2010" name="Science">
        <title>Plasticity of animal genome architecture unmasked by rapid evolution of a pelagic tunicate.</title>
        <authorList>
            <person name="Denoeud F."/>
            <person name="Henriet S."/>
            <person name="Mungpakdee S."/>
            <person name="Aury J.M."/>
            <person name="Da Silva C."/>
            <person name="Brinkmann H."/>
            <person name="Mikhaleva J."/>
            <person name="Olsen L.C."/>
            <person name="Jubin C."/>
            <person name="Canestro C."/>
            <person name="Bouquet J.M."/>
            <person name="Danks G."/>
            <person name="Poulain J."/>
            <person name="Campsteijn C."/>
            <person name="Adamski M."/>
            <person name="Cross I."/>
            <person name="Yadetie F."/>
            <person name="Muffato M."/>
            <person name="Louis A."/>
            <person name="Butcher S."/>
            <person name="Tsagkogeorga G."/>
            <person name="Konrad A."/>
            <person name="Singh S."/>
            <person name="Jensen M.F."/>
            <person name="Cong E.H."/>
            <person name="Eikeseth-Otteraa H."/>
            <person name="Noel B."/>
            <person name="Anthouard V."/>
            <person name="Porcel B.M."/>
            <person name="Kachouri-Lafond R."/>
            <person name="Nishino A."/>
            <person name="Ugolini M."/>
            <person name="Chourrout P."/>
            <person name="Nishida H."/>
            <person name="Aasland R."/>
            <person name="Huzurbazar S."/>
            <person name="Westhof E."/>
            <person name="Delsuc F."/>
            <person name="Lehrach H."/>
            <person name="Reinhardt R."/>
            <person name="Weissenbach J."/>
            <person name="Roy S.W."/>
            <person name="Artiguenave F."/>
            <person name="Postlethwait J.H."/>
            <person name="Manak J.R."/>
            <person name="Thompson E.M."/>
            <person name="Jaillon O."/>
            <person name="Du Pasquier L."/>
            <person name="Boudinot P."/>
            <person name="Liberles D.A."/>
            <person name="Volff J.N."/>
            <person name="Philippe H."/>
            <person name="Lenhard B."/>
            <person name="Roest Crollius H."/>
            <person name="Wincker P."/>
            <person name="Chourrout D."/>
        </authorList>
    </citation>
    <scope>NUCLEOTIDE SEQUENCE [LARGE SCALE GENOMIC DNA]</scope>
</reference>
<keyword evidence="10 14" id="KW-0479">Metal-binding</keyword>
<organism evidence="17">
    <name type="scientific">Oikopleura dioica</name>
    <name type="common">Tunicate</name>
    <dbReference type="NCBI Taxonomy" id="34765"/>
    <lineage>
        <taxon>Eukaryota</taxon>
        <taxon>Metazoa</taxon>
        <taxon>Chordata</taxon>
        <taxon>Tunicata</taxon>
        <taxon>Appendicularia</taxon>
        <taxon>Copelata</taxon>
        <taxon>Oikopleuridae</taxon>
        <taxon>Oikopleura</taxon>
    </lineage>
</organism>
<feature type="binding site" evidence="12">
    <location>
        <position position="437"/>
    </location>
    <ligand>
        <name>Zn(2+)</name>
        <dbReference type="ChEBI" id="CHEBI:29105"/>
        <label>2</label>
        <note>catalytic</note>
    </ligand>
</feature>
<evidence type="ECO:0000256" key="13">
    <source>
        <dbReference type="PROSITE-ProRule" id="PRU01355"/>
    </source>
</evidence>
<feature type="active site" description="Proton donor 2" evidence="8">
    <location>
        <position position="566"/>
    </location>
</feature>
<evidence type="ECO:0000313" key="17">
    <source>
        <dbReference type="EMBL" id="CBY11386.1"/>
    </source>
</evidence>
<dbReference type="Gene3D" id="1.10.1370.30">
    <property type="match status" value="1"/>
</dbReference>
<keyword evidence="5 7" id="KW-0325">Glycoprotein</keyword>
<evidence type="ECO:0000256" key="8">
    <source>
        <dbReference type="PIRSR" id="PIRSR601548-11"/>
    </source>
</evidence>
<accession>E4XNE8</accession>
<feature type="signal peptide" evidence="16">
    <location>
        <begin position="1"/>
        <end position="17"/>
    </location>
</feature>
<keyword evidence="18" id="KW-1185">Reference proteome</keyword>
<feature type="binding site" evidence="10">
    <location>
        <position position="461"/>
    </location>
    <ligand>
        <name>Zn(2+)</name>
        <dbReference type="ChEBI" id="CHEBI:29105"/>
        <label>1</label>
        <note>catalytic</note>
    </ligand>
</feature>
<dbReference type="EMBL" id="FN653083">
    <property type="protein sequence ID" value="CBY11386.1"/>
    <property type="molecule type" value="Genomic_DNA"/>
</dbReference>
<dbReference type="InParanoid" id="E4XNE8"/>
<dbReference type="CDD" id="cd06461">
    <property type="entry name" value="M2_ACE"/>
    <property type="match status" value="1"/>
</dbReference>
<sequence>MKLFGLLLGCGLSQTLDERVAILEDAVMQQHKEIDQLKQRLTKAETEISVLESSLTCGGAAFHDVCGCASGYAYYQGECVPSDEAAARAWIEEFNVDYQFYVHDASDAYFAYETNITDANLAAAGAASARFGAWYSAHIPHAIRVFDWKNFEDPLLKRQFSKLLGNSNSLNAEDSAALNNAMNNMNKIYASGTVGDADRCVYLEGAEEGGVALEGIMANSLDYNERLWSWLGWRTNVGDALRPHFETYVEMKNKWAQVNGFEDYGQYWRSDYEMPEDNFNDMAVTEYEKIEPLYVQLHAYVRYRLGEVFGNDIFDQDDGLLPANVLGDMWGRFWTGLNQFVVPYPDAPDVDVTEELKAQGYDAKKMFQLSDDFFKSLGLERVNEIFWDKSVIERIPDVEMVCHPTAWDLGNGEDFRIKMCTDINMDYLLTIHHEMGHIQYDMQYAWQPPQFRDGGNEGFHEAMGEVMAMNVATPEHLRAIGLLGPAGDEETEYQTTINFLMFQALQQVATMPFTIMMENWRYASFNESITTDEWMEKFWQMKNEWVGVKAPAERTEESADPAALYHIANDYSMMRYYSRTIYQFQFQKVLCDACGHTGPLYTCDVYQCEAAGDKLKILMGKGSSQYWLDQLHEFTGDDEATMNADGMRDYYQPLMDWLVAENSRLGITPGWDASKTEYHPFDENMDFVGKCAENKAAPSVKPLPFADFIQQYIKA</sequence>
<dbReference type="PROSITE" id="PS52011">
    <property type="entry name" value="PEPTIDASE_M2"/>
    <property type="match status" value="1"/>
</dbReference>
<dbReference type="GO" id="GO:0004180">
    <property type="term" value="F:carboxypeptidase activity"/>
    <property type="evidence" value="ECO:0007669"/>
    <property type="project" value="UniProtKB-KW"/>
</dbReference>
<feature type="active site" description="Proton acceptor 1" evidence="6">
    <location>
        <position position="434"/>
    </location>
</feature>
<keyword evidence="14" id="KW-0482">Metalloprotease</keyword>
<keyword evidence="3 16" id="KW-0732">Signal</keyword>
<comment type="cofactor">
    <cofactor evidence="14">
        <name>Zn(2+)</name>
        <dbReference type="ChEBI" id="CHEBI:29105"/>
    </cofactor>
    <text evidence="14">Binds 1 zinc ion per subunit.</text>
</comment>
<dbReference type="Pfam" id="PF01401">
    <property type="entry name" value="Peptidase_M2"/>
    <property type="match status" value="1"/>
</dbReference>
<evidence type="ECO:0000256" key="5">
    <source>
        <dbReference type="ARBA" id="ARBA00023180"/>
    </source>
</evidence>
<feature type="binding site" evidence="10">
    <location>
        <position position="433"/>
    </location>
    <ligand>
        <name>Zn(2+)</name>
        <dbReference type="ChEBI" id="CHEBI:29105"/>
        <label>1</label>
        <note>catalytic</note>
    </ligand>
</feature>
<evidence type="ECO:0000256" key="12">
    <source>
        <dbReference type="PIRSR" id="PIRSR601548-8"/>
    </source>
</evidence>
<feature type="coiled-coil region" evidence="15">
    <location>
        <begin position="20"/>
        <end position="54"/>
    </location>
</feature>
<evidence type="ECO:0000256" key="16">
    <source>
        <dbReference type="SAM" id="SignalP"/>
    </source>
</evidence>
<dbReference type="EC" id="3.4.-.-" evidence="14"/>
<dbReference type="PRINTS" id="PR00791">
    <property type="entry name" value="PEPDIPTASEA"/>
</dbReference>
<feature type="chain" id="PRO_5003190461" description="Angiotensin-converting enzyme" evidence="16">
    <location>
        <begin position="18"/>
        <end position="715"/>
    </location>
</feature>
<feature type="disulfide bond" evidence="11 13">
    <location>
        <begin position="402"/>
        <end position="420"/>
    </location>
</feature>
<comment type="similarity">
    <text evidence="2 13 14">Belongs to the peptidase M2 family.</text>
</comment>